<protein>
    <recommendedName>
        <fullName evidence="4">PX domain-containing protein</fullName>
    </recommendedName>
</protein>
<evidence type="ECO:0000313" key="2">
    <source>
        <dbReference type="EMBL" id="CAG9321494.1"/>
    </source>
</evidence>
<keyword evidence="1" id="KW-1133">Transmembrane helix</keyword>
<evidence type="ECO:0000256" key="1">
    <source>
        <dbReference type="SAM" id="Phobius"/>
    </source>
</evidence>
<dbReference type="EMBL" id="CAJZBQ010000028">
    <property type="protein sequence ID" value="CAG9321494.1"/>
    <property type="molecule type" value="Genomic_DNA"/>
</dbReference>
<keyword evidence="1" id="KW-0472">Membrane</keyword>
<keyword evidence="1" id="KW-0812">Transmembrane</keyword>
<name>A0AAU9JIE8_9CILI</name>
<keyword evidence="3" id="KW-1185">Reference proteome</keyword>
<gene>
    <name evidence="2" type="ORF">BSTOLATCC_MIC28774</name>
</gene>
<dbReference type="InterPro" id="IPR036871">
    <property type="entry name" value="PX_dom_sf"/>
</dbReference>
<feature type="transmembrane region" description="Helical" evidence="1">
    <location>
        <begin position="6"/>
        <end position="30"/>
    </location>
</feature>
<accession>A0AAU9JIE8</accession>
<feature type="transmembrane region" description="Helical" evidence="1">
    <location>
        <begin position="42"/>
        <end position="62"/>
    </location>
</feature>
<feature type="transmembrane region" description="Helical" evidence="1">
    <location>
        <begin position="148"/>
        <end position="167"/>
    </location>
</feature>
<dbReference type="GO" id="GO:0035091">
    <property type="term" value="F:phosphatidylinositol binding"/>
    <property type="evidence" value="ECO:0007669"/>
    <property type="project" value="InterPro"/>
</dbReference>
<dbReference type="SUPFAM" id="SSF64268">
    <property type="entry name" value="PX domain"/>
    <property type="match status" value="1"/>
</dbReference>
<feature type="transmembrane region" description="Helical" evidence="1">
    <location>
        <begin position="82"/>
        <end position="100"/>
    </location>
</feature>
<dbReference type="AlphaFoldDB" id="A0AAU9JIE8"/>
<dbReference type="Gene3D" id="3.30.1520.10">
    <property type="entry name" value="Phox-like domain"/>
    <property type="match status" value="1"/>
</dbReference>
<sequence>MEDENLFEIYLLLNLIPLAYIICFICLYIYHYRDGKSRSRYLSKSLLVKSVCTVLMIFFSLLHTLEAYFSDVHEDSVRYARITFFSMMAISWLLSLYLLIFEYQRWIASPCIGNKWFWTTNLFSQGIMSLLHFTCEEKSVSIWNCTHACVLILGIATCLILSALAIFRPDENFLISNEPLLYASNNSFKKQVYMRKNSLHDNTHDPQMKTFIKECKVKTEGNTQVVYFRILTVADGEAISVLRTPQNFEMLHKSLKLKFPVEDFPSMELPAFPSFTASPPSLDLRMKAYNKYLDELCRPEFMVEALMDFLEIYGELRDRFLDCYKLVS</sequence>
<reference evidence="2" key="1">
    <citation type="submission" date="2021-09" db="EMBL/GenBank/DDBJ databases">
        <authorList>
            <consortium name="AG Swart"/>
            <person name="Singh M."/>
            <person name="Singh A."/>
            <person name="Seah K."/>
            <person name="Emmerich C."/>
        </authorList>
    </citation>
    <scope>NUCLEOTIDE SEQUENCE</scope>
    <source>
        <strain evidence="2">ATCC30299</strain>
    </source>
</reference>
<evidence type="ECO:0008006" key="4">
    <source>
        <dbReference type="Google" id="ProtNLM"/>
    </source>
</evidence>
<proteinExistence type="predicted"/>
<organism evidence="2 3">
    <name type="scientific">Blepharisma stoltei</name>
    <dbReference type="NCBI Taxonomy" id="1481888"/>
    <lineage>
        <taxon>Eukaryota</taxon>
        <taxon>Sar</taxon>
        <taxon>Alveolata</taxon>
        <taxon>Ciliophora</taxon>
        <taxon>Postciliodesmatophora</taxon>
        <taxon>Heterotrichea</taxon>
        <taxon>Heterotrichida</taxon>
        <taxon>Blepharismidae</taxon>
        <taxon>Blepharisma</taxon>
    </lineage>
</organism>
<evidence type="ECO:0000313" key="3">
    <source>
        <dbReference type="Proteomes" id="UP001162131"/>
    </source>
</evidence>
<comment type="caution">
    <text evidence="2">The sequence shown here is derived from an EMBL/GenBank/DDBJ whole genome shotgun (WGS) entry which is preliminary data.</text>
</comment>
<dbReference type="Proteomes" id="UP001162131">
    <property type="component" value="Unassembled WGS sequence"/>
</dbReference>